<comment type="caution">
    <text evidence="2">The sequence shown here is derived from an EMBL/GenBank/DDBJ whole genome shotgun (WGS) entry which is preliminary data.</text>
</comment>
<dbReference type="AlphaFoldDB" id="A0A0J7N4E8"/>
<sequence length="227" mass="26463">MEYTLEDALETLKDKKIEQGKSIEDLINKISNNEVFSLKSSSSLEDIKMKQEKLCQSLLKEIQQVEPEDYPIPRTSDLRVEVMTEMEREISDMQELHNSLKQKLSDIQEDIAYLKNKKDGLDKMQEAYFDMAETFANKTYEKELILTKRIFKEVKNDLYTVVDTIFPDNEGFKELLAALTSAYMKGGDDVYVDVTPDVSDYINFLIEANIVQYHRNDKTKIRMTELL</sequence>
<keyword evidence="1" id="KW-0175">Coiled coil</keyword>
<reference evidence="2 3" key="1">
    <citation type="submission" date="2015-04" db="EMBL/GenBank/DDBJ databases">
        <title>Lasius niger genome sequencing.</title>
        <authorList>
            <person name="Konorov E.A."/>
            <person name="Nikitin M.A."/>
            <person name="Kirill M.V."/>
            <person name="Chang P."/>
        </authorList>
    </citation>
    <scope>NUCLEOTIDE SEQUENCE [LARGE SCALE GENOMIC DNA]</scope>
    <source>
        <tissue evidence="2">Whole</tissue>
    </source>
</reference>
<dbReference type="EMBL" id="LBMM01010292">
    <property type="protein sequence ID" value="KMQ87550.1"/>
    <property type="molecule type" value="Genomic_DNA"/>
</dbReference>
<feature type="coiled-coil region" evidence="1">
    <location>
        <begin position="83"/>
        <end position="117"/>
    </location>
</feature>
<protein>
    <submittedName>
        <fullName evidence="2">Uncharacterized protein</fullName>
    </submittedName>
</protein>
<evidence type="ECO:0000256" key="1">
    <source>
        <dbReference type="SAM" id="Coils"/>
    </source>
</evidence>
<dbReference type="Gene3D" id="6.10.140.470">
    <property type="match status" value="1"/>
</dbReference>
<gene>
    <name evidence="2" type="ORF">RF55_13132</name>
</gene>
<proteinExistence type="predicted"/>
<organism evidence="2 3">
    <name type="scientific">Lasius niger</name>
    <name type="common">Black garden ant</name>
    <dbReference type="NCBI Taxonomy" id="67767"/>
    <lineage>
        <taxon>Eukaryota</taxon>
        <taxon>Metazoa</taxon>
        <taxon>Ecdysozoa</taxon>
        <taxon>Arthropoda</taxon>
        <taxon>Hexapoda</taxon>
        <taxon>Insecta</taxon>
        <taxon>Pterygota</taxon>
        <taxon>Neoptera</taxon>
        <taxon>Endopterygota</taxon>
        <taxon>Hymenoptera</taxon>
        <taxon>Apocrita</taxon>
        <taxon>Aculeata</taxon>
        <taxon>Formicoidea</taxon>
        <taxon>Formicidae</taxon>
        <taxon>Formicinae</taxon>
        <taxon>Lasius</taxon>
        <taxon>Lasius</taxon>
    </lineage>
</organism>
<name>A0A0J7N4E8_LASNI</name>
<dbReference type="PaxDb" id="67767-A0A0J7N4E8"/>
<accession>A0A0J7N4E8</accession>
<evidence type="ECO:0000313" key="3">
    <source>
        <dbReference type="Proteomes" id="UP000036403"/>
    </source>
</evidence>
<dbReference type="Proteomes" id="UP000036403">
    <property type="component" value="Unassembled WGS sequence"/>
</dbReference>
<evidence type="ECO:0000313" key="2">
    <source>
        <dbReference type="EMBL" id="KMQ87550.1"/>
    </source>
</evidence>
<keyword evidence="3" id="KW-1185">Reference proteome</keyword>
<dbReference type="OrthoDB" id="9445768at2759"/>